<evidence type="ECO:0000313" key="2">
    <source>
        <dbReference type="EMBL" id="KUH39574.1"/>
    </source>
</evidence>
<sequence length="272" mass="29138">MERRSDQPPGDGAAGAPSVARMYDFYVGGDHSHDPDREAASEALRALPGLDIAIRANRAFLRRAVRHAAERGITQFLDIGSGYLVDGPGNIHDVARRVSPDARVAYVELDPEGVAHNRAILGDDPAAVAVRGDFLKPHDVLADPDVRALLDFDQPLALTLAAVLHFIDDKDDPRGKVAELRDAMAPGSVLIVSHAYVRPDGTGTTSDAIRGVYQGFGSSLQNRGPAETGRFFDGFTLVEPGLTGMADWRPDEDTETDHPMTHSGVVGMGVKD</sequence>
<organism evidence="2 3">
    <name type="scientific">Streptomyces kanasensis</name>
    <dbReference type="NCBI Taxonomy" id="936756"/>
    <lineage>
        <taxon>Bacteria</taxon>
        <taxon>Bacillati</taxon>
        <taxon>Actinomycetota</taxon>
        <taxon>Actinomycetes</taxon>
        <taxon>Kitasatosporales</taxon>
        <taxon>Streptomycetaceae</taxon>
        <taxon>Streptomyces</taxon>
    </lineage>
</organism>
<name>A0A100Y8E1_9ACTN</name>
<dbReference type="EMBL" id="LNSV01000010">
    <property type="protein sequence ID" value="KUH39574.1"/>
    <property type="molecule type" value="Genomic_DNA"/>
</dbReference>
<protein>
    <recommendedName>
        <fullName evidence="4">Methyltransferase</fullName>
    </recommendedName>
</protein>
<dbReference type="InterPro" id="IPR006764">
    <property type="entry name" value="SAM_dep_MeTrfase_SAV2177_type"/>
</dbReference>
<keyword evidence="3" id="KW-1185">Reference proteome</keyword>
<dbReference type="Pfam" id="PF04672">
    <property type="entry name" value="Methyltransf_19"/>
    <property type="match status" value="1"/>
</dbReference>
<dbReference type="InterPro" id="IPR029063">
    <property type="entry name" value="SAM-dependent_MTases_sf"/>
</dbReference>
<evidence type="ECO:0008006" key="4">
    <source>
        <dbReference type="Google" id="ProtNLM"/>
    </source>
</evidence>
<comment type="caution">
    <text evidence="2">The sequence shown here is derived from an EMBL/GenBank/DDBJ whole genome shotgun (WGS) entry which is preliminary data.</text>
</comment>
<accession>A0A100Y8E1</accession>
<proteinExistence type="predicted"/>
<gene>
    <name evidence="2" type="ORF">ATE80_06435</name>
</gene>
<evidence type="ECO:0000256" key="1">
    <source>
        <dbReference type="SAM" id="MobiDB-lite"/>
    </source>
</evidence>
<dbReference type="PIRSF" id="PIRSF017393">
    <property type="entry name" value="MTase_SAV2177"/>
    <property type="match status" value="1"/>
</dbReference>
<dbReference type="OrthoDB" id="4134439at2"/>
<dbReference type="SUPFAM" id="SSF53335">
    <property type="entry name" value="S-adenosyl-L-methionine-dependent methyltransferases"/>
    <property type="match status" value="1"/>
</dbReference>
<evidence type="ECO:0000313" key="3">
    <source>
        <dbReference type="Proteomes" id="UP000054011"/>
    </source>
</evidence>
<dbReference type="Gene3D" id="3.40.50.150">
    <property type="entry name" value="Vaccinia Virus protein VP39"/>
    <property type="match status" value="1"/>
</dbReference>
<feature type="region of interest" description="Disordered" evidence="1">
    <location>
        <begin position="252"/>
        <end position="272"/>
    </location>
</feature>
<dbReference type="STRING" id="936756.ATE80_06435"/>
<reference evidence="2 3" key="1">
    <citation type="submission" date="2015-11" db="EMBL/GenBank/DDBJ databases">
        <title>Genome-wide analysis reveals the secondary metabolome in Streptomyces kanasensis ZX01.</title>
        <authorList>
            <person name="Zhang G."/>
            <person name="Han L."/>
            <person name="Feng J."/>
            <person name="Zhang X."/>
        </authorList>
    </citation>
    <scope>NUCLEOTIDE SEQUENCE [LARGE SCALE GENOMIC DNA]</scope>
    <source>
        <strain evidence="2 3">ZX01</strain>
    </source>
</reference>
<dbReference type="AlphaFoldDB" id="A0A100Y8E1"/>
<dbReference type="RefSeq" id="WP_058941164.1">
    <property type="nucleotide sequence ID" value="NZ_LNSV01000010.1"/>
</dbReference>
<dbReference type="Proteomes" id="UP000054011">
    <property type="component" value="Unassembled WGS sequence"/>
</dbReference>